<dbReference type="Gene3D" id="3.40.50.720">
    <property type="entry name" value="NAD(P)-binding Rossmann-like Domain"/>
    <property type="match status" value="1"/>
</dbReference>
<protein>
    <submittedName>
        <fullName evidence="1">Polyketide synthase</fullName>
    </submittedName>
</protein>
<dbReference type="EMBL" id="GBEZ01018377">
    <property type="protein sequence ID" value="JAC68052.1"/>
    <property type="molecule type" value="Transcribed_RNA"/>
</dbReference>
<dbReference type="Pfam" id="PF13602">
    <property type="entry name" value="ADH_zinc_N_2"/>
    <property type="match status" value="1"/>
</dbReference>
<evidence type="ECO:0000313" key="1">
    <source>
        <dbReference type="EMBL" id="JAC68052.1"/>
    </source>
</evidence>
<reference evidence="1" key="1">
    <citation type="submission" date="2014-05" db="EMBL/GenBank/DDBJ databases">
        <title>The transcriptome of the halophilic microalga Tetraselmis sp. GSL018 isolated from the Great Salt Lake, Utah.</title>
        <authorList>
            <person name="Jinkerson R.E."/>
            <person name="D'Adamo S."/>
            <person name="Posewitz M.C."/>
        </authorList>
    </citation>
    <scope>NUCLEOTIDE SEQUENCE</scope>
    <source>
        <strain evidence="1">GSL018</strain>
    </source>
</reference>
<proteinExistence type="predicted"/>
<gene>
    <name evidence="1" type="ORF">TSPGSL018_9636</name>
</gene>
<organism evidence="1">
    <name type="scientific">Tetraselmis sp. GSL018</name>
    <dbReference type="NCBI Taxonomy" id="582737"/>
    <lineage>
        <taxon>Eukaryota</taxon>
        <taxon>Viridiplantae</taxon>
        <taxon>Chlorophyta</taxon>
        <taxon>core chlorophytes</taxon>
        <taxon>Chlorodendrophyceae</taxon>
        <taxon>Chlorodendrales</taxon>
        <taxon>Chlorodendraceae</taxon>
        <taxon>Tetraselmis</taxon>
    </lineage>
</organism>
<dbReference type="Gene3D" id="3.90.180.10">
    <property type="entry name" value="Medium-chain alcohol dehydrogenases, catalytic domain"/>
    <property type="match status" value="1"/>
</dbReference>
<accession>A0A061R563</accession>
<dbReference type="AlphaFoldDB" id="A0A061R563"/>
<sequence>VGAVHDSRSMQFAEECSALDPGGIGMVINSLTSPGMVGASISALAAGGSMVELSKRGIWSHRRVAAERPDLIYSLVAMDFLPSSHLCDSMQRVSRDLASGALTPLPGIVHSMHDLTAALRQMSQVRSANLLLGACSVLQKTKTFSFDVVTP</sequence>
<feature type="non-terminal residue" evidence="1">
    <location>
        <position position="1"/>
    </location>
</feature>
<name>A0A061R563_9CHLO</name>